<dbReference type="Gene3D" id="1.10.238.10">
    <property type="entry name" value="EF-hand"/>
    <property type="match status" value="1"/>
</dbReference>
<protein>
    <submittedName>
        <fullName evidence="9">Calpain-8-like</fullName>
    </submittedName>
</protein>
<dbReference type="GO" id="GO:0110158">
    <property type="term" value="C:calpain complex"/>
    <property type="evidence" value="ECO:0007669"/>
    <property type="project" value="TreeGrafter"/>
</dbReference>
<evidence type="ECO:0000256" key="2">
    <source>
        <dbReference type="ARBA" id="ARBA00004496"/>
    </source>
</evidence>
<dbReference type="GO" id="GO:0012505">
    <property type="term" value="C:endomembrane system"/>
    <property type="evidence" value="ECO:0007669"/>
    <property type="project" value="UniProtKB-SubCell"/>
</dbReference>
<keyword evidence="7" id="KW-0472">Membrane</keyword>
<dbReference type="InterPro" id="IPR011992">
    <property type="entry name" value="EF-hand-dom_pair"/>
</dbReference>
<proteinExistence type="predicted"/>
<dbReference type="AlphaFoldDB" id="A0A7F8Q031"/>
<organism evidence="8 9">
    <name type="scientific">Leptonychotes weddellii</name>
    <name type="common">Weddell seal</name>
    <name type="synonym">Otaria weddellii</name>
    <dbReference type="NCBI Taxonomy" id="9713"/>
    <lineage>
        <taxon>Eukaryota</taxon>
        <taxon>Metazoa</taxon>
        <taxon>Chordata</taxon>
        <taxon>Craniata</taxon>
        <taxon>Vertebrata</taxon>
        <taxon>Euteleostomi</taxon>
        <taxon>Mammalia</taxon>
        <taxon>Eutheria</taxon>
        <taxon>Laurasiatheria</taxon>
        <taxon>Carnivora</taxon>
        <taxon>Caniformia</taxon>
        <taxon>Pinnipedia</taxon>
        <taxon>Phocidae</taxon>
        <taxon>Monachinae</taxon>
        <taxon>Lobodontini</taxon>
        <taxon>Leptonychotes</taxon>
    </lineage>
</organism>
<evidence type="ECO:0000256" key="1">
    <source>
        <dbReference type="ARBA" id="ARBA00004308"/>
    </source>
</evidence>
<evidence type="ECO:0000256" key="6">
    <source>
        <dbReference type="ARBA" id="ARBA00022837"/>
    </source>
</evidence>
<dbReference type="KEGG" id="lww:115937218"/>
<dbReference type="PANTHER" id="PTHR46735:SF3">
    <property type="entry name" value="CALPAIN SMALL SUBUNIT 1-RELATED"/>
    <property type="match status" value="1"/>
</dbReference>
<evidence type="ECO:0000256" key="3">
    <source>
        <dbReference type="ARBA" id="ARBA00022490"/>
    </source>
</evidence>
<dbReference type="PANTHER" id="PTHR46735">
    <property type="entry name" value="CALPAIN, SMALL SUBUNIT 1 A-RELATED"/>
    <property type="match status" value="1"/>
</dbReference>
<dbReference type="GO" id="GO:0046872">
    <property type="term" value="F:metal ion binding"/>
    <property type="evidence" value="ECO:0007669"/>
    <property type="project" value="UniProtKB-KW"/>
</dbReference>
<evidence type="ECO:0000256" key="5">
    <source>
        <dbReference type="ARBA" id="ARBA00022737"/>
    </source>
</evidence>
<keyword evidence="3" id="KW-0963">Cytoplasm</keyword>
<keyword evidence="6" id="KW-0106">Calcium</keyword>
<name>A0A7F8Q031_LEPWE</name>
<evidence type="ECO:0000313" key="9">
    <source>
        <dbReference type="RefSeq" id="XP_030874662.1"/>
    </source>
</evidence>
<dbReference type="OrthoDB" id="424753at2759"/>
<sequence>MRMALGKAGFTLSTQVQQTLALRYADGRLRINFDGFVACVTRLETLFKLFRLLDKDQSGMVRLSLAEWLCCVLV</sequence>
<reference evidence="9" key="1">
    <citation type="submission" date="2025-08" db="UniProtKB">
        <authorList>
            <consortium name="RefSeq"/>
        </authorList>
    </citation>
    <scope>IDENTIFICATION</scope>
    <source>
        <tissue evidence="9">Liver</tissue>
    </source>
</reference>
<accession>A0A7F8Q031</accession>
<evidence type="ECO:0000256" key="4">
    <source>
        <dbReference type="ARBA" id="ARBA00022723"/>
    </source>
</evidence>
<dbReference type="RefSeq" id="XP_030874662.1">
    <property type="nucleotide sequence ID" value="XM_031018802.1"/>
</dbReference>
<keyword evidence="8" id="KW-1185">Reference proteome</keyword>
<comment type="subcellular location">
    <subcellularLocation>
        <location evidence="2">Cytoplasm</location>
    </subcellularLocation>
    <subcellularLocation>
        <location evidence="1">Endomembrane system</location>
    </subcellularLocation>
</comment>
<dbReference type="Proteomes" id="UP000245341">
    <property type="component" value="Unplaced"/>
</dbReference>
<evidence type="ECO:0000313" key="8">
    <source>
        <dbReference type="Proteomes" id="UP000245341"/>
    </source>
</evidence>
<gene>
    <name evidence="9" type="primary">LOC115937218</name>
</gene>
<keyword evidence="5" id="KW-0677">Repeat</keyword>
<dbReference type="SUPFAM" id="SSF47473">
    <property type="entry name" value="EF-hand"/>
    <property type="match status" value="1"/>
</dbReference>
<keyword evidence="4" id="KW-0479">Metal-binding</keyword>
<dbReference type="GeneID" id="115937218"/>
<evidence type="ECO:0000256" key="7">
    <source>
        <dbReference type="ARBA" id="ARBA00023136"/>
    </source>
</evidence>